<keyword evidence="4" id="KW-0997">Cell inner membrane</keyword>
<dbReference type="GO" id="GO:0005524">
    <property type="term" value="F:ATP binding"/>
    <property type="evidence" value="ECO:0007669"/>
    <property type="project" value="UniProtKB-KW"/>
</dbReference>
<dbReference type="SMART" id="SM00382">
    <property type="entry name" value="AAA"/>
    <property type="match status" value="1"/>
</dbReference>
<protein>
    <submittedName>
        <fullName evidence="9">ABC transporter ATP-binding protein</fullName>
    </submittedName>
</protein>
<evidence type="ECO:0000259" key="8">
    <source>
        <dbReference type="PROSITE" id="PS50893"/>
    </source>
</evidence>
<dbReference type="PANTHER" id="PTHR43820">
    <property type="entry name" value="HIGH-AFFINITY BRANCHED-CHAIN AMINO ACID TRANSPORT ATP-BINDING PROTEIN LIVF"/>
    <property type="match status" value="1"/>
</dbReference>
<keyword evidence="2" id="KW-0813">Transport</keyword>
<evidence type="ECO:0000256" key="1">
    <source>
        <dbReference type="ARBA" id="ARBA00005417"/>
    </source>
</evidence>
<dbReference type="PROSITE" id="PS50893">
    <property type="entry name" value="ABC_TRANSPORTER_2"/>
    <property type="match status" value="1"/>
</dbReference>
<keyword evidence="4" id="KW-0472">Membrane</keyword>
<keyword evidence="6 9" id="KW-0067">ATP-binding</keyword>
<keyword evidence="10" id="KW-1185">Reference proteome</keyword>
<dbReference type="EMBL" id="JAJITD010000003">
    <property type="protein sequence ID" value="MCC8392494.1"/>
    <property type="molecule type" value="Genomic_DNA"/>
</dbReference>
<feature type="domain" description="ABC transporter" evidence="8">
    <location>
        <begin position="7"/>
        <end position="246"/>
    </location>
</feature>
<evidence type="ECO:0000256" key="3">
    <source>
        <dbReference type="ARBA" id="ARBA00022475"/>
    </source>
</evidence>
<keyword evidence="5" id="KW-0547">Nucleotide-binding</keyword>
<dbReference type="Gene3D" id="3.40.50.300">
    <property type="entry name" value="P-loop containing nucleotide triphosphate hydrolases"/>
    <property type="match status" value="1"/>
</dbReference>
<evidence type="ECO:0000256" key="2">
    <source>
        <dbReference type="ARBA" id="ARBA00022448"/>
    </source>
</evidence>
<dbReference type="InterPro" id="IPR003439">
    <property type="entry name" value="ABC_transporter-like_ATP-bd"/>
</dbReference>
<evidence type="ECO:0000313" key="9">
    <source>
        <dbReference type="EMBL" id="MCC8392494.1"/>
    </source>
</evidence>
<evidence type="ECO:0000256" key="7">
    <source>
        <dbReference type="ARBA" id="ARBA00022970"/>
    </source>
</evidence>
<dbReference type="InterPro" id="IPR052156">
    <property type="entry name" value="BCAA_Transport_ATP-bd_LivF"/>
</dbReference>
<gene>
    <name evidence="9" type="ORF">LJ656_07825</name>
</gene>
<comment type="similarity">
    <text evidence="1">Belongs to the ABC transporter superfamily.</text>
</comment>
<sequence length="256" mass="28077">MAAARLLEASSLAVSWRQTSVALHDVSLHVDAGEIVVLLGGNGAGKTTTLKAISRLLHAERGELTAGRIAFRGVDVARDEPWRVVERGLAQVLEGRRCFAHLSVEENLRLGGFVRRGRRAQLEADLDRIYAIFPRLKLRRRLQAGYMSGGEQQMLAIGRALMAKPTLVLLDEPSMGLAPQIVDEIFEIVAALNRDGVSFLLAEQNAAVALRYAHRGYVLESGTVVTRGSTAQLRDLDTLRDAYLGRAAQRDEERVS</sequence>
<evidence type="ECO:0000256" key="5">
    <source>
        <dbReference type="ARBA" id="ARBA00022741"/>
    </source>
</evidence>
<keyword evidence="3" id="KW-1003">Cell membrane</keyword>
<dbReference type="SUPFAM" id="SSF52540">
    <property type="entry name" value="P-loop containing nucleoside triphosphate hydrolases"/>
    <property type="match status" value="1"/>
</dbReference>
<keyword evidence="7" id="KW-0029">Amino-acid transport</keyword>
<proteinExistence type="inferred from homology"/>
<reference evidence="9 10" key="1">
    <citation type="submission" date="2021-11" db="EMBL/GenBank/DDBJ databases">
        <authorList>
            <person name="Oh E.-T."/>
            <person name="Kim S.-B."/>
        </authorList>
    </citation>
    <scope>NUCLEOTIDE SEQUENCE [LARGE SCALE GENOMIC DNA]</scope>
    <source>
        <strain evidence="9 10">MMS20-SJTR3</strain>
    </source>
</reference>
<dbReference type="PROSITE" id="PS00211">
    <property type="entry name" value="ABC_TRANSPORTER_1"/>
    <property type="match status" value="1"/>
</dbReference>
<dbReference type="Proteomes" id="UP001431019">
    <property type="component" value="Unassembled WGS sequence"/>
</dbReference>
<organism evidence="9 10">
    <name type="scientific">Paraburkholderia sejongensis</name>
    <dbReference type="NCBI Taxonomy" id="2886946"/>
    <lineage>
        <taxon>Bacteria</taxon>
        <taxon>Pseudomonadati</taxon>
        <taxon>Pseudomonadota</taxon>
        <taxon>Betaproteobacteria</taxon>
        <taxon>Burkholderiales</taxon>
        <taxon>Burkholderiaceae</taxon>
        <taxon>Paraburkholderia</taxon>
    </lineage>
</organism>
<evidence type="ECO:0000256" key="6">
    <source>
        <dbReference type="ARBA" id="ARBA00022840"/>
    </source>
</evidence>
<dbReference type="Pfam" id="PF00005">
    <property type="entry name" value="ABC_tran"/>
    <property type="match status" value="1"/>
</dbReference>
<dbReference type="PANTHER" id="PTHR43820:SF4">
    <property type="entry name" value="HIGH-AFFINITY BRANCHED-CHAIN AMINO ACID TRANSPORT ATP-BINDING PROTEIN LIVF"/>
    <property type="match status" value="1"/>
</dbReference>
<dbReference type="InterPro" id="IPR027417">
    <property type="entry name" value="P-loop_NTPase"/>
</dbReference>
<dbReference type="RefSeq" id="WP_230508696.1">
    <property type="nucleotide sequence ID" value="NZ_JAJITD010000003.1"/>
</dbReference>
<name>A0ABS8JRH2_9BURK</name>
<dbReference type="InterPro" id="IPR003593">
    <property type="entry name" value="AAA+_ATPase"/>
</dbReference>
<comment type="caution">
    <text evidence="9">The sequence shown here is derived from an EMBL/GenBank/DDBJ whole genome shotgun (WGS) entry which is preliminary data.</text>
</comment>
<evidence type="ECO:0000313" key="10">
    <source>
        <dbReference type="Proteomes" id="UP001431019"/>
    </source>
</evidence>
<accession>A0ABS8JRH2</accession>
<dbReference type="InterPro" id="IPR017871">
    <property type="entry name" value="ABC_transporter-like_CS"/>
</dbReference>
<evidence type="ECO:0000256" key="4">
    <source>
        <dbReference type="ARBA" id="ARBA00022519"/>
    </source>
</evidence>
<dbReference type="CDD" id="cd03224">
    <property type="entry name" value="ABC_TM1139_LivF_branched"/>
    <property type="match status" value="1"/>
</dbReference>